<evidence type="ECO:0000313" key="2">
    <source>
        <dbReference type="Proteomes" id="UP001056708"/>
    </source>
</evidence>
<dbReference type="Proteomes" id="UP001056708">
    <property type="component" value="Chromosome"/>
</dbReference>
<sequence>MNSPWRWLLVIFFSLSLILLPWLSQPGETLIACQLRSHIEDETHLGIEFPRPCLDQKLHLDRFLDQARQEINNDEFFPFTIRRMRYQLVDNGFRILGNLAIEYPVIGLVDFELSQTVFVNLNQGSLNVEAGETRVRVNVPFIQSNDLSPLLNQMVNTQLRIFNQKRLQDFLQDTDLDQRMAEETGLTVESINFLVQGIQDHFSAQITEDSVIVSIEVANGNDDDPEGGPSPAIIQSLQALL</sequence>
<keyword evidence="2" id="KW-1185">Reference proteome</keyword>
<accession>A0ABY5AKZ0</accession>
<organism evidence="1 2">
    <name type="scientific">Phormidium yuhuli AB48</name>
    <dbReference type="NCBI Taxonomy" id="2940671"/>
    <lineage>
        <taxon>Bacteria</taxon>
        <taxon>Bacillati</taxon>
        <taxon>Cyanobacteriota</taxon>
        <taxon>Cyanophyceae</taxon>
        <taxon>Oscillatoriophycideae</taxon>
        <taxon>Oscillatoriales</taxon>
        <taxon>Oscillatoriaceae</taxon>
        <taxon>Phormidium</taxon>
        <taxon>Phormidium yuhuli</taxon>
    </lineage>
</organism>
<gene>
    <name evidence="1" type="ORF">NEA10_13460</name>
</gene>
<dbReference type="RefSeq" id="WP_252661150.1">
    <property type="nucleotide sequence ID" value="NZ_CP098611.1"/>
</dbReference>
<protein>
    <recommendedName>
        <fullName evidence="3">DUF4230 domain-containing protein</fullName>
    </recommendedName>
</protein>
<proteinExistence type="predicted"/>
<reference evidence="1" key="1">
    <citation type="submission" date="2022-06" db="EMBL/GenBank/DDBJ databases">
        <title>Genome sequence of Phormidium yuhuli AB48 isolated from an industrial photobioreactor environment.</title>
        <authorList>
            <person name="Qiu Y."/>
            <person name="Noonan A.J.C."/>
            <person name="Dofher K."/>
            <person name="Koch M."/>
            <person name="Kieft B."/>
            <person name="Lin X."/>
            <person name="Ziels R.M."/>
            <person name="Hallam S.J."/>
        </authorList>
    </citation>
    <scope>NUCLEOTIDE SEQUENCE</scope>
    <source>
        <strain evidence="1">AB48</strain>
    </source>
</reference>
<dbReference type="EMBL" id="CP098611">
    <property type="protein sequence ID" value="USR89864.1"/>
    <property type="molecule type" value="Genomic_DNA"/>
</dbReference>
<evidence type="ECO:0000313" key="1">
    <source>
        <dbReference type="EMBL" id="USR89864.1"/>
    </source>
</evidence>
<name>A0ABY5AKZ0_9CYAN</name>
<evidence type="ECO:0008006" key="3">
    <source>
        <dbReference type="Google" id="ProtNLM"/>
    </source>
</evidence>